<comment type="catalytic activity">
    <reaction evidence="1 13 14">
        <text>adenosine 5'-phosphosulfate + ATP = 3'-phosphoadenylyl sulfate + ADP + H(+)</text>
        <dbReference type="Rhea" id="RHEA:24152"/>
        <dbReference type="ChEBI" id="CHEBI:15378"/>
        <dbReference type="ChEBI" id="CHEBI:30616"/>
        <dbReference type="ChEBI" id="CHEBI:58243"/>
        <dbReference type="ChEBI" id="CHEBI:58339"/>
        <dbReference type="ChEBI" id="CHEBI:456216"/>
        <dbReference type="EC" id="2.7.1.25"/>
    </reaction>
</comment>
<dbReference type="CDD" id="cd02027">
    <property type="entry name" value="APSK"/>
    <property type="match status" value="1"/>
</dbReference>
<organism evidence="16 17">
    <name type="scientific">Urechidicola vernalis</name>
    <dbReference type="NCBI Taxonomy" id="3075600"/>
    <lineage>
        <taxon>Bacteria</taxon>
        <taxon>Pseudomonadati</taxon>
        <taxon>Bacteroidota</taxon>
        <taxon>Flavobacteriia</taxon>
        <taxon>Flavobacteriales</taxon>
        <taxon>Flavobacteriaceae</taxon>
        <taxon>Urechidicola</taxon>
    </lineage>
</organism>
<evidence type="ECO:0000256" key="2">
    <source>
        <dbReference type="ARBA" id="ARBA00002632"/>
    </source>
</evidence>
<dbReference type="SUPFAM" id="SSF52540">
    <property type="entry name" value="P-loop containing nucleoside triphosphate hydrolases"/>
    <property type="match status" value="1"/>
</dbReference>
<evidence type="ECO:0000256" key="10">
    <source>
        <dbReference type="ARBA" id="ARBA00029724"/>
    </source>
</evidence>
<dbReference type="InterPro" id="IPR002891">
    <property type="entry name" value="APS"/>
</dbReference>
<comment type="caution">
    <text evidence="16">The sequence shown here is derived from an EMBL/GenBank/DDBJ whole genome shotgun (WGS) entry which is preliminary data.</text>
</comment>
<feature type="active site" description="Phosphoserine intermediate" evidence="13">
    <location>
        <position position="105"/>
    </location>
</feature>
<dbReference type="PANTHER" id="PTHR11055:SF1">
    <property type="entry name" value="PAPS SYNTHETASE, ISOFORM D"/>
    <property type="match status" value="1"/>
</dbReference>
<keyword evidence="8 13" id="KW-0418">Kinase</keyword>
<comment type="pathway">
    <text evidence="3 13 14">Sulfur metabolism; hydrogen sulfide biosynthesis; sulfite from sulfate: step 2/3.</text>
</comment>
<evidence type="ECO:0000256" key="11">
    <source>
        <dbReference type="ARBA" id="ARBA00031393"/>
    </source>
</evidence>
<dbReference type="InterPro" id="IPR027417">
    <property type="entry name" value="P-loop_NTPase"/>
</dbReference>
<dbReference type="Pfam" id="PF01583">
    <property type="entry name" value="APS_kinase"/>
    <property type="match status" value="1"/>
</dbReference>
<sequence length="199" mass="22414">MTHIIPHNFSIKKQERNKLNKHNSFVVWFTGLSGSGKSTLANALEIELYKRSVSTYVLDGDSIRKGLNEDLSFSSECRSENIRRVGEVAGLMVDAGIVVLASFVSPYKNDRKKVESIVGSSNFVEVFVNTDIEECKRRDVKGLYKMVKDGEILNMTGITSPYEAPENPEIEIKTELESIETSVQKILKFISPKLELKHE</sequence>
<comment type="similarity">
    <text evidence="4 13 14">Belongs to the APS kinase family.</text>
</comment>
<dbReference type="EMBL" id="JAVRHV010000008">
    <property type="protein sequence ID" value="MDT0554139.1"/>
    <property type="molecule type" value="Genomic_DNA"/>
</dbReference>
<evidence type="ECO:0000313" key="16">
    <source>
        <dbReference type="EMBL" id="MDT0554139.1"/>
    </source>
</evidence>
<evidence type="ECO:0000256" key="14">
    <source>
        <dbReference type="RuleBase" id="RU004347"/>
    </source>
</evidence>
<dbReference type="Gene3D" id="3.40.50.300">
    <property type="entry name" value="P-loop containing nucleotide triphosphate hydrolases"/>
    <property type="match status" value="1"/>
</dbReference>
<feature type="binding site" evidence="13">
    <location>
        <begin position="31"/>
        <end position="38"/>
    </location>
    <ligand>
        <name>ATP</name>
        <dbReference type="ChEBI" id="CHEBI:30616"/>
    </ligand>
</feature>
<accession>A0ABU2Y7F4</accession>
<evidence type="ECO:0000256" key="3">
    <source>
        <dbReference type="ARBA" id="ARBA00004806"/>
    </source>
</evidence>
<evidence type="ECO:0000256" key="9">
    <source>
        <dbReference type="ARBA" id="ARBA00022840"/>
    </source>
</evidence>
<protein>
    <recommendedName>
        <fullName evidence="5 13">Adenylyl-sulfate kinase</fullName>
        <ecNumber evidence="5 13">2.7.1.25</ecNumber>
    </recommendedName>
    <alternativeName>
        <fullName evidence="11 13">APS kinase</fullName>
    </alternativeName>
    <alternativeName>
        <fullName evidence="12 13">ATP adenosine-5'-phosphosulfate 3'-phosphotransferase</fullName>
    </alternativeName>
    <alternativeName>
        <fullName evidence="10 13">Adenosine-5'-phosphosulfate kinase</fullName>
    </alternativeName>
</protein>
<keyword evidence="6 13" id="KW-0808">Transferase</keyword>
<evidence type="ECO:0000256" key="4">
    <source>
        <dbReference type="ARBA" id="ARBA00007008"/>
    </source>
</evidence>
<keyword evidence="13" id="KW-0597">Phosphoprotein</keyword>
<comment type="function">
    <text evidence="2 13 14">Catalyzes the synthesis of activated sulfate.</text>
</comment>
<evidence type="ECO:0000256" key="1">
    <source>
        <dbReference type="ARBA" id="ARBA00001823"/>
    </source>
</evidence>
<evidence type="ECO:0000256" key="7">
    <source>
        <dbReference type="ARBA" id="ARBA00022741"/>
    </source>
</evidence>
<dbReference type="InterPro" id="IPR059117">
    <property type="entry name" value="APS_kinase_dom"/>
</dbReference>
<dbReference type="RefSeq" id="WP_311594224.1">
    <property type="nucleotide sequence ID" value="NZ_JAVRHV010000008.1"/>
</dbReference>
<keyword evidence="7 13" id="KW-0547">Nucleotide-binding</keyword>
<reference evidence="16 17" key="1">
    <citation type="submission" date="2023-09" db="EMBL/GenBank/DDBJ databases">
        <authorList>
            <person name="Rey-Velasco X."/>
        </authorList>
    </citation>
    <scope>NUCLEOTIDE SEQUENCE [LARGE SCALE GENOMIC DNA]</scope>
    <source>
        <strain evidence="16 17">P050</strain>
    </source>
</reference>
<keyword evidence="17" id="KW-1185">Reference proteome</keyword>
<proteinExistence type="inferred from homology"/>
<evidence type="ECO:0000313" key="17">
    <source>
        <dbReference type="Proteomes" id="UP001252186"/>
    </source>
</evidence>
<name>A0ABU2Y7F4_9FLAO</name>
<evidence type="ECO:0000256" key="5">
    <source>
        <dbReference type="ARBA" id="ARBA00012121"/>
    </source>
</evidence>
<dbReference type="PANTHER" id="PTHR11055">
    <property type="entry name" value="BIFUNCTIONAL 3'-PHOSPHOADENOSINE 5'-PHOSPHOSULFATE SYNTHASE"/>
    <property type="match status" value="1"/>
</dbReference>
<dbReference type="GO" id="GO:0004020">
    <property type="term" value="F:adenylylsulfate kinase activity"/>
    <property type="evidence" value="ECO:0007669"/>
    <property type="project" value="UniProtKB-EC"/>
</dbReference>
<gene>
    <name evidence="13 16" type="primary">cysC</name>
    <name evidence="16" type="ORF">RM519_12840</name>
</gene>
<dbReference type="Proteomes" id="UP001252186">
    <property type="component" value="Unassembled WGS sequence"/>
</dbReference>
<keyword evidence="9 13" id="KW-0067">ATP-binding</keyword>
<evidence type="ECO:0000256" key="13">
    <source>
        <dbReference type="HAMAP-Rule" id="MF_00065"/>
    </source>
</evidence>
<evidence type="ECO:0000256" key="6">
    <source>
        <dbReference type="ARBA" id="ARBA00022679"/>
    </source>
</evidence>
<evidence type="ECO:0000256" key="8">
    <source>
        <dbReference type="ARBA" id="ARBA00022777"/>
    </source>
</evidence>
<dbReference type="NCBIfam" id="TIGR00455">
    <property type="entry name" value="apsK"/>
    <property type="match status" value="1"/>
</dbReference>
<dbReference type="EC" id="2.7.1.25" evidence="5 13"/>
<evidence type="ECO:0000259" key="15">
    <source>
        <dbReference type="Pfam" id="PF01583"/>
    </source>
</evidence>
<feature type="domain" description="APS kinase" evidence="15">
    <location>
        <begin position="24"/>
        <end position="173"/>
    </location>
</feature>
<dbReference type="NCBIfam" id="NF003013">
    <property type="entry name" value="PRK03846.1"/>
    <property type="match status" value="1"/>
</dbReference>
<dbReference type="HAMAP" id="MF_00065">
    <property type="entry name" value="Adenylyl_sulf_kinase"/>
    <property type="match status" value="1"/>
</dbReference>
<evidence type="ECO:0000256" key="12">
    <source>
        <dbReference type="ARBA" id="ARBA00031464"/>
    </source>
</evidence>